<proteinExistence type="predicted"/>
<keyword evidence="3" id="KW-1185">Reference proteome</keyword>
<sequence length="271" mass="28957">MAMHSGLSASNAMTSVLPGSSGAASSHQGVSHGATSHGTPSQWTSPSTSTLRPSRAGSSRGDMLGANNPQQDSGDYAAVGQGQGGRGAQHIGDGHKRMDEFADPREKHGYDSYNSRLMNENSPATKAARVGGDDMNPSFSSDADCSRYSSGKLRGKKGGGIEEVLQACSNSGSGGGGGGNFPADQQYKSPFERRREKEIRRLSRKLTEMEEDKVDKESHLQEMKEKAIVEELLVAETGLRLKLQVAEEQVADQHAYLLQLKHLQADPDLIT</sequence>
<dbReference type="EMBL" id="RQTK01000620">
    <property type="protein sequence ID" value="RUS76970.1"/>
    <property type="molecule type" value="Genomic_DNA"/>
</dbReference>
<dbReference type="AlphaFoldDB" id="A0A3S0ZKH2"/>
<reference evidence="2 3" key="1">
    <citation type="submission" date="2019-01" db="EMBL/GenBank/DDBJ databases">
        <title>A draft genome assembly of the solar-powered sea slug Elysia chlorotica.</title>
        <authorList>
            <person name="Cai H."/>
            <person name="Li Q."/>
            <person name="Fang X."/>
            <person name="Li J."/>
            <person name="Curtis N.E."/>
            <person name="Altenburger A."/>
            <person name="Shibata T."/>
            <person name="Feng M."/>
            <person name="Maeda T."/>
            <person name="Schwartz J.A."/>
            <person name="Shigenobu S."/>
            <person name="Lundholm N."/>
            <person name="Nishiyama T."/>
            <person name="Yang H."/>
            <person name="Hasebe M."/>
            <person name="Li S."/>
            <person name="Pierce S.K."/>
            <person name="Wang J."/>
        </authorList>
    </citation>
    <scope>NUCLEOTIDE SEQUENCE [LARGE SCALE GENOMIC DNA]</scope>
    <source>
        <strain evidence="2">EC2010</strain>
        <tissue evidence="2">Whole organism of an adult</tissue>
    </source>
</reference>
<feature type="compositionally biased region" description="Polar residues" evidence="1">
    <location>
        <begin position="7"/>
        <end position="38"/>
    </location>
</feature>
<feature type="region of interest" description="Disordered" evidence="1">
    <location>
        <begin position="168"/>
        <end position="195"/>
    </location>
</feature>
<dbReference type="Proteomes" id="UP000271974">
    <property type="component" value="Unassembled WGS sequence"/>
</dbReference>
<gene>
    <name evidence="2" type="ORF">EGW08_015257</name>
</gene>
<organism evidence="2 3">
    <name type="scientific">Elysia chlorotica</name>
    <name type="common">Eastern emerald elysia</name>
    <name type="synonym">Sea slug</name>
    <dbReference type="NCBI Taxonomy" id="188477"/>
    <lineage>
        <taxon>Eukaryota</taxon>
        <taxon>Metazoa</taxon>
        <taxon>Spiralia</taxon>
        <taxon>Lophotrochozoa</taxon>
        <taxon>Mollusca</taxon>
        <taxon>Gastropoda</taxon>
        <taxon>Heterobranchia</taxon>
        <taxon>Euthyneura</taxon>
        <taxon>Panpulmonata</taxon>
        <taxon>Sacoglossa</taxon>
        <taxon>Placobranchoidea</taxon>
        <taxon>Plakobranchidae</taxon>
        <taxon>Elysia</taxon>
    </lineage>
</organism>
<feature type="compositionally biased region" description="Low complexity" evidence="1">
    <location>
        <begin position="39"/>
        <end position="55"/>
    </location>
</feature>
<accession>A0A3S0ZKH2</accession>
<feature type="compositionally biased region" description="Polar residues" evidence="1">
    <location>
        <begin position="112"/>
        <end position="124"/>
    </location>
</feature>
<evidence type="ECO:0000313" key="3">
    <source>
        <dbReference type="Proteomes" id="UP000271974"/>
    </source>
</evidence>
<feature type="compositionally biased region" description="Polar residues" evidence="1">
    <location>
        <begin position="137"/>
        <end position="149"/>
    </location>
</feature>
<feature type="region of interest" description="Disordered" evidence="1">
    <location>
        <begin position="1"/>
        <end position="156"/>
    </location>
</feature>
<evidence type="ECO:0000256" key="1">
    <source>
        <dbReference type="SAM" id="MobiDB-lite"/>
    </source>
</evidence>
<name>A0A3S0ZKH2_ELYCH</name>
<comment type="caution">
    <text evidence="2">The sequence shown here is derived from an EMBL/GenBank/DDBJ whole genome shotgun (WGS) entry which is preliminary data.</text>
</comment>
<evidence type="ECO:0000313" key="2">
    <source>
        <dbReference type="EMBL" id="RUS76970.1"/>
    </source>
</evidence>
<feature type="non-terminal residue" evidence="2">
    <location>
        <position position="271"/>
    </location>
</feature>
<protein>
    <submittedName>
        <fullName evidence="2">Uncharacterized protein</fullName>
    </submittedName>
</protein>
<feature type="compositionally biased region" description="Basic and acidic residues" evidence="1">
    <location>
        <begin position="92"/>
        <end position="110"/>
    </location>
</feature>